<feature type="compositionally biased region" description="Gly residues" evidence="1">
    <location>
        <begin position="132"/>
        <end position="141"/>
    </location>
</feature>
<evidence type="ECO:0000313" key="3">
    <source>
        <dbReference type="Proteomes" id="UP001189429"/>
    </source>
</evidence>
<feature type="region of interest" description="Disordered" evidence="1">
    <location>
        <begin position="98"/>
        <end position="228"/>
    </location>
</feature>
<keyword evidence="3" id="KW-1185">Reference proteome</keyword>
<feature type="compositionally biased region" description="Low complexity" evidence="1">
    <location>
        <begin position="209"/>
        <end position="228"/>
    </location>
</feature>
<feature type="region of interest" description="Disordered" evidence="1">
    <location>
        <begin position="1"/>
        <end position="57"/>
    </location>
</feature>
<dbReference type="EMBL" id="CAUYUJ010016568">
    <property type="protein sequence ID" value="CAK0866741.1"/>
    <property type="molecule type" value="Genomic_DNA"/>
</dbReference>
<evidence type="ECO:0000313" key="2">
    <source>
        <dbReference type="EMBL" id="CAK0866741.1"/>
    </source>
</evidence>
<accession>A0ABN9V212</accession>
<sequence length="228" mass="23441">MRVPSPAMRVRNPATRISRLGAGHPSSGARSAPWAASEPPPGLSSAGPRAPRGAPKVRVLCRFPPSTNRRPRRAGQLAVCHGHLLGAGAPLGAGADVGEPLGEHLAPAGRRLRRPRRGPRPRAGRGRDPRGVEGGLDGGAAGSARRVRHRTGRRRRGPGASHRGGRGRGAPARRGGGAARAPPQGPAGLVRGRETGRLVSPSEEGGGCPSWLDLSWSSSLAPSPSLLL</sequence>
<reference evidence="2" key="1">
    <citation type="submission" date="2023-10" db="EMBL/GenBank/DDBJ databases">
        <authorList>
            <person name="Chen Y."/>
            <person name="Shah S."/>
            <person name="Dougan E. K."/>
            <person name="Thang M."/>
            <person name="Chan C."/>
        </authorList>
    </citation>
    <scope>NUCLEOTIDE SEQUENCE [LARGE SCALE GENOMIC DNA]</scope>
</reference>
<feature type="compositionally biased region" description="Basic residues" evidence="1">
    <location>
        <begin position="145"/>
        <end position="157"/>
    </location>
</feature>
<gene>
    <name evidence="2" type="ORF">PCOR1329_LOCUS53846</name>
</gene>
<organism evidence="2 3">
    <name type="scientific">Prorocentrum cordatum</name>
    <dbReference type="NCBI Taxonomy" id="2364126"/>
    <lineage>
        <taxon>Eukaryota</taxon>
        <taxon>Sar</taxon>
        <taxon>Alveolata</taxon>
        <taxon>Dinophyceae</taxon>
        <taxon>Prorocentrales</taxon>
        <taxon>Prorocentraceae</taxon>
        <taxon>Prorocentrum</taxon>
    </lineage>
</organism>
<feature type="compositionally biased region" description="Low complexity" evidence="1">
    <location>
        <begin position="169"/>
        <end position="188"/>
    </location>
</feature>
<name>A0ABN9V212_9DINO</name>
<dbReference type="Proteomes" id="UP001189429">
    <property type="component" value="Unassembled WGS sequence"/>
</dbReference>
<proteinExistence type="predicted"/>
<protein>
    <submittedName>
        <fullName evidence="2">Uncharacterized protein</fullName>
    </submittedName>
</protein>
<feature type="compositionally biased region" description="Basic residues" evidence="1">
    <location>
        <begin position="110"/>
        <end position="124"/>
    </location>
</feature>
<comment type="caution">
    <text evidence="2">The sequence shown here is derived from an EMBL/GenBank/DDBJ whole genome shotgun (WGS) entry which is preliminary data.</text>
</comment>
<feature type="non-terminal residue" evidence="2">
    <location>
        <position position="228"/>
    </location>
</feature>
<evidence type="ECO:0000256" key="1">
    <source>
        <dbReference type="SAM" id="MobiDB-lite"/>
    </source>
</evidence>